<evidence type="ECO:0000313" key="4">
    <source>
        <dbReference type="Proteomes" id="UP001634394"/>
    </source>
</evidence>
<dbReference type="AlphaFoldDB" id="A0ABD3WHT4"/>
<name>A0ABD3WHT4_SINWO</name>
<dbReference type="Pfam" id="PF12796">
    <property type="entry name" value="Ank_2"/>
    <property type="match status" value="1"/>
</dbReference>
<feature type="region of interest" description="Disordered" evidence="2">
    <location>
        <begin position="153"/>
        <end position="208"/>
    </location>
</feature>
<dbReference type="Pfam" id="PF13287">
    <property type="entry name" value="Fn3_assoc"/>
    <property type="match status" value="1"/>
</dbReference>
<reference evidence="3 4" key="1">
    <citation type="submission" date="2024-11" db="EMBL/GenBank/DDBJ databases">
        <title>Chromosome-level genome assembly of the freshwater bivalve Anodonta woodiana.</title>
        <authorList>
            <person name="Chen X."/>
        </authorList>
    </citation>
    <scope>NUCLEOTIDE SEQUENCE [LARGE SCALE GENOMIC DNA]</scope>
    <source>
        <strain evidence="3">MN2024</strain>
        <tissue evidence="3">Gills</tissue>
    </source>
</reference>
<keyword evidence="1" id="KW-0040">ANK repeat</keyword>
<feature type="region of interest" description="Disordered" evidence="2">
    <location>
        <begin position="465"/>
        <end position="503"/>
    </location>
</feature>
<dbReference type="PROSITE" id="PS50297">
    <property type="entry name" value="ANK_REP_REGION"/>
    <property type="match status" value="1"/>
</dbReference>
<dbReference type="EMBL" id="JBJQND010000006">
    <property type="protein sequence ID" value="KAL3873519.1"/>
    <property type="molecule type" value="Genomic_DNA"/>
</dbReference>
<dbReference type="Proteomes" id="UP001634394">
    <property type="component" value="Unassembled WGS sequence"/>
</dbReference>
<dbReference type="PANTHER" id="PTHR16058:SF4">
    <property type="entry name" value="DOUBLE ZINC RIBBON AND ANKYRIN REPEAT-CONTAINING PROTEIN 1"/>
    <property type="match status" value="1"/>
</dbReference>
<evidence type="ECO:0008006" key="5">
    <source>
        <dbReference type="Google" id="ProtNLM"/>
    </source>
</evidence>
<comment type="caution">
    <text evidence="3">The sequence shown here is derived from an EMBL/GenBank/DDBJ whole genome shotgun (WGS) entry which is preliminary data.</text>
</comment>
<sequence length="652" mass="72151">MTAGSIAVPTVVPLRPPLPGRSKTSIDSNTKIELSTETHDVDIFYTLNGTKPEPFPRAGVEKCTMKYMGPFTVPAGKQTVKAMAVSKDGMRESSVVTKIFEVEYAPSPSMAPQDDDLEFQEDLVKERTKSSIKRAVKNLTSSKSAWTDVSTMKDMTRAGSPGRQSQTGTRFLNSRMSDRSPTRQEMLDTSHSEKRQTDRSERRHLDTYSHTARLQREAEYLKSIYGSTDPYTKYTRVPPPEPGTMGTCAFCKYIVPFNAPNCVVCEGPIPPQRQHESNLKAAKSLVCSVCRTTNPPNILQCLTCETKLPWVLEQEVQAQWLPVTMSPAMVPRPTNDMGTQTVGLFYPSTREMGKQKEKEEEKEAFEKSMRDRKPLLTAVSPGKGYWRKQVDHICQHLKAHAQNDAEFRALIGEPKMGKLLTSTVQEDGYELSLTLTFALRGNKDKFTGKRLGITGDYLSFHTEQDSLTSYRSDSEEENIETETPKKETKRVTKVKRKPAQKVPPQDQLLLRELGSQGEGSPAEVQRLLDEGSDPNCVNKNGLPALHVAVKNKRVDCIPVLVQGGADVNKKGPAAMRGNTALHEAISLGPSGDKVIDALLGSDADQTKKNDKGETAYDLAVKAGFENLVKTLAKAIGQSSVDKMIRPRTKGPE</sequence>
<dbReference type="InterPro" id="IPR002110">
    <property type="entry name" value="Ankyrin_rpt"/>
</dbReference>
<evidence type="ECO:0000313" key="3">
    <source>
        <dbReference type="EMBL" id="KAL3873519.1"/>
    </source>
</evidence>
<evidence type="ECO:0000256" key="2">
    <source>
        <dbReference type="SAM" id="MobiDB-lite"/>
    </source>
</evidence>
<gene>
    <name evidence="3" type="ORF">ACJMK2_036625</name>
</gene>
<dbReference type="PANTHER" id="PTHR16058">
    <property type="entry name" value="DOUBLE ZINC RIBBON AND ANKYRIN REPEAT-CONTAINING PROTEIN 1"/>
    <property type="match status" value="1"/>
</dbReference>
<dbReference type="InterPro" id="IPR036770">
    <property type="entry name" value="Ankyrin_rpt-contain_sf"/>
</dbReference>
<evidence type="ECO:0000256" key="1">
    <source>
        <dbReference type="PROSITE-ProRule" id="PRU00023"/>
    </source>
</evidence>
<organism evidence="3 4">
    <name type="scientific">Sinanodonta woodiana</name>
    <name type="common">Chinese pond mussel</name>
    <name type="synonym">Anodonta woodiana</name>
    <dbReference type="NCBI Taxonomy" id="1069815"/>
    <lineage>
        <taxon>Eukaryota</taxon>
        <taxon>Metazoa</taxon>
        <taxon>Spiralia</taxon>
        <taxon>Lophotrochozoa</taxon>
        <taxon>Mollusca</taxon>
        <taxon>Bivalvia</taxon>
        <taxon>Autobranchia</taxon>
        <taxon>Heteroconchia</taxon>
        <taxon>Palaeoheterodonta</taxon>
        <taxon>Unionida</taxon>
        <taxon>Unionoidea</taxon>
        <taxon>Unionidae</taxon>
        <taxon>Unioninae</taxon>
        <taxon>Sinanodonta</taxon>
    </lineage>
</organism>
<accession>A0ABD3WHT4</accession>
<keyword evidence="4" id="KW-1185">Reference proteome</keyword>
<dbReference type="InterPro" id="IPR026876">
    <property type="entry name" value="Fn3_assoc_repeat"/>
</dbReference>
<feature type="repeat" description="ANK" evidence="1">
    <location>
        <begin position="540"/>
        <end position="572"/>
    </location>
</feature>
<dbReference type="Gene3D" id="1.25.40.20">
    <property type="entry name" value="Ankyrin repeat-containing domain"/>
    <property type="match status" value="1"/>
</dbReference>
<feature type="compositionally biased region" description="Basic and acidic residues" evidence="2">
    <location>
        <begin position="176"/>
        <end position="207"/>
    </location>
</feature>
<dbReference type="PROSITE" id="PS50088">
    <property type="entry name" value="ANK_REPEAT"/>
    <property type="match status" value="2"/>
</dbReference>
<feature type="compositionally biased region" description="Polar residues" evidence="2">
    <location>
        <begin position="162"/>
        <end position="175"/>
    </location>
</feature>
<dbReference type="InterPro" id="IPR052481">
    <property type="entry name" value="DZAN1"/>
</dbReference>
<dbReference type="SUPFAM" id="SSF48403">
    <property type="entry name" value="Ankyrin repeat"/>
    <property type="match status" value="1"/>
</dbReference>
<proteinExistence type="predicted"/>
<feature type="repeat" description="ANK" evidence="1">
    <location>
        <begin position="576"/>
        <end position="610"/>
    </location>
</feature>
<dbReference type="SMART" id="SM00248">
    <property type="entry name" value="ANK"/>
    <property type="match status" value="3"/>
</dbReference>
<protein>
    <recommendedName>
        <fullName evidence="5">Double zinc ribbon and ankyrin repeat-containing protein 1</fullName>
    </recommendedName>
</protein>